<dbReference type="InterPro" id="IPR035595">
    <property type="entry name" value="UDP_glycos_trans_CS"/>
</dbReference>
<dbReference type="Gene3D" id="3.40.50.2000">
    <property type="entry name" value="Glycogen Phosphorylase B"/>
    <property type="match status" value="2"/>
</dbReference>
<keyword evidence="7" id="KW-1185">Reference proteome</keyword>
<evidence type="ECO:0000256" key="3">
    <source>
        <dbReference type="ARBA" id="ARBA00022679"/>
    </source>
</evidence>
<dbReference type="Pfam" id="PF00201">
    <property type="entry name" value="UDPGT"/>
    <property type="match status" value="1"/>
</dbReference>
<keyword evidence="3 4" id="KW-0808">Transferase</keyword>
<gene>
    <name evidence="6" type="ORF">Dsin_011082</name>
</gene>
<comment type="caution">
    <text evidence="6">The sequence shown here is derived from an EMBL/GenBank/DDBJ whole genome shotgun (WGS) entry which is preliminary data.</text>
</comment>
<proteinExistence type="inferred from homology"/>
<protein>
    <recommendedName>
        <fullName evidence="5">Glycosyltransferase</fullName>
        <ecNumber evidence="5">2.4.1.-</ecNumber>
    </recommendedName>
</protein>
<dbReference type="Proteomes" id="UP001281410">
    <property type="component" value="Unassembled WGS sequence"/>
</dbReference>
<dbReference type="FunFam" id="3.40.50.2000:FF:000051">
    <property type="entry name" value="Glycosyltransferase"/>
    <property type="match status" value="1"/>
</dbReference>
<evidence type="ECO:0000256" key="2">
    <source>
        <dbReference type="ARBA" id="ARBA00022676"/>
    </source>
</evidence>
<organism evidence="6 7">
    <name type="scientific">Dipteronia sinensis</name>
    <dbReference type="NCBI Taxonomy" id="43782"/>
    <lineage>
        <taxon>Eukaryota</taxon>
        <taxon>Viridiplantae</taxon>
        <taxon>Streptophyta</taxon>
        <taxon>Embryophyta</taxon>
        <taxon>Tracheophyta</taxon>
        <taxon>Spermatophyta</taxon>
        <taxon>Magnoliopsida</taxon>
        <taxon>eudicotyledons</taxon>
        <taxon>Gunneridae</taxon>
        <taxon>Pentapetalae</taxon>
        <taxon>rosids</taxon>
        <taxon>malvids</taxon>
        <taxon>Sapindales</taxon>
        <taxon>Sapindaceae</taxon>
        <taxon>Hippocastanoideae</taxon>
        <taxon>Acereae</taxon>
        <taxon>Dipteronia</taxon>
    </lineage>
</organism>
<keyword evidence="2 4" id="KW-0328">Glycosyltransferase</keyword>
<dbReference type="CDD" id="cd03784">
    <property type="entry name" value="GT1_Gtf-like"/>
    <property type="match status" value="1"/>
</dbReference>
<evidence type="ECO:0000256" key="1">
    <source>
        <dbReference type="ARBA" id="ARBA00009995"/>
    </source>
</evidence>
<evidence type="ECO:0000256" key="4">
    <source>
        <dbReference type="RuleBase" id="RU003718"/>
    </source>
</evidence>
<dbReference type="PANTHER" id="PTHR48046:SF7">
    <property type="entry name" value="UDP-GLYCOSYLTRANSFERASE 72E1"/>
    <property type="match status" value="1"/>
</dbReference>
<dbReference type="PROSITE" id="PS00375">
    <property type="entry name" value="UDPGT"/>
    <property type="match status" value="1"/>
</dbReference>
<sequence>MSHSPSLKSIAMKSTKPHVALLASPGMGHLIPVLELGKRLVVQHEFHVTIFVVATDTTTVESHLRNLPNPKLLNVVSLPPVDISGLVDPDASIVTKIIVMMRETVPALRSAIISITKNLRPTALVVDLFGSEAMAIADEFEMLKYVFIASNAWFLSATAYFPTINKRLEEEHINEKKPLMIPGCKPVRFEDTLEAFLDPKDQVYVEYLRLGVEIPTADGILINTWEDLESTTLAAMRDTTSLGRVTKVPVYPIGPLVRPVMQVRPAPVQEDSVLGWLEKQPSESVIYVSFGSGGTLSSNQMIELAWGLELSQQRFVWVVRPPMDDDASGAFFKVDKNGSDGTPNYLPDGFLTRNSEKGFVVPMWAPQAEILSHPSIGGFLTHCGWNSTMESVVNGVPMIAWPLYAEQKMNATMLTEELGVAVRSNEFSTNPIVEREEIERMVRKIMVDKEGDRIRSRVKDLKYSAHKALSIVGSSYNSLSKVAKACETSLQGQLSTARGA</sequence>
<evidence type="ECO:0000313" key="6">
    <source>
        <dbReference type="EMBL" id="KAK3224057.1"/>
    </source>
</evidence>
<dbReference type="SUPFAM" id="SSF53756">
    <property type="entry name" value="UDP-Glycosyltransferase/glycogen phosphorylase"/>
    <property type="match status" value="1"/>
</dbReference>
<comment type="similarity">
    <text evidence="1 4">Belongs to the UDP-glycosyltransferase family.</text>
</comment>
<dbReference type="GO" id="GO:0047209">
    <property type="term" value="F:coniferyl-alcohol glucosyltransferase activity"/>
    <property type="evidence" value="ECO:0007669"/>
    <property type="project" value="TreeGrafter"/>
</dbReference>
<dbReference type="EC" id="2.4.1.-" evidence="5"/>
<dbReference type="EMBL" id="JANJYJ010000003">
    <property type="protein sequence ID" value="KAK3224057.1"/>
    <property type="molecule type" value="Genomic_DNA"/>
</dbReference>
<evidence type="ECO:0000256" key="5">
    <source>
        <dbReference type="RuleBase" id="RU362057"/>
    </source>
</evidence>
<dbReference type="PANTHER" id="PTHR48046">
    <property type="entry name" value="UDP-GLYCOSYLTRANSFERASE 72E1"/>
    <property type="match status" value="1"/>
</dbReference>
<reference evidence="6" key="1">
    <citation type="journal article" date="2023" name="Plant J.">
        <title>Genome sequences and population genomics provide insights into the demographic history, inbreeding, and mutation load of two 'living fossil' tree species of Dipteronia.</title>
        <authorList>
            <person name="Feng Y."/>
            <person name="Comes H.P."/>
            <person name="Chen J."/>
            <person name="Zhu S."/>
            <person name="Lu R."/>
            <person name="Zhang X."/>
            <person name="Li P."/>
            <person name="Qiu J."/>
            <person name="Olsen K.M."/>
            <person name="Qiu Y."/>
        </authorList>
    </citation>
    <scope>NUCLEOTIDE SEQUENCE</scope>
    <source>
        <strain evidence="6">NBL</strain>
    </source>
</reference>
<accession>A0AAE0ATZ1</accession>
<dbReference type="FunFam" id="3.40.50.2000:FF:000054">
    <property type="entry name" value="Glycosyltransferase"/>
    <property type="match status" value="1"/>
</dbReference>
<dbReference type="AlphaFoldDB" id="A0AAE0ATZ1"/>
<dbReference type="InterPro" id="IPR002213">
    <property type="entry name" value="UDP_glucos_trans"/>
</dbReference>
<name>A0AAE0ATZ1_9ROSI</name>
<evidence type="ECO:0000313" key="7">
    <source>
        <dbReference type="Proteomes" id="UP001281410"/>
    </source>
</evidence>